<evidence type="ECO:0000313" key="2">
    <source>
        <dbReference type="EMBL" id="RVX05133.1"/>
    </source>
</evidence>
<accession>A0A438J847</accession>
<comment type="caution">
    <text evidence="2">The sequence shown here is derived from an EMBL/GenBank/DDBJ whole genome shotgun (WGS) entry which is preliminary data.</text>
</comment>
<protein>
    <submittedName>
        <fullName evidence="2">Uncharacterized protein</fullName>
    </submittedName>
</protein>
<sequence>MASSREEEEDASSANEKVKSAPGLLEFQLSKLAEKKVCTFKEAVVNLLSPKLRHRQGIRSNSEPISRGKIKVDSEEDPKTDDLGAKSQANSRIKCKPSLFSVFSKASQGNLGETDSSPRKKKANLNIFSSNEDMEGFWAEWGLILVAQQPWLSLLRQKPEVKGLA</sequence>
<dbReference type="EMBL" id="QGNW01000057">
    <property type="protein sequence ID" value="RVX05133.1"/>
    <property type="molecule type" value="Genomic_DNA"/>
</dbReference>
<name>A0A438J847_VITVI</name>
<dbReference type="AlphaFoldDB" id="A0A438J847"/>
<proteinExistence type="predicted"/>
<evidence type="ECO:0000313" key="3">
    <source>
        <dbReference type="Proteomes" id="UP000288805"/>
    </source>
</evidence>
<reference evidence="2 3" key="1">
    <citation type="journal article" date="2018" name="PLoS Genet.">
        <title>Population sequencing reveals clonal diversity and ancestral inbreeding in the grapevine cultivar Chardonnay.</title>
        <authorList>
            <person name="Roach M.J."/>
            <person name="Johnson D.L."/>
            <person name="Bohlmann J."/>
            <person name="van Vuuren H.J."/>
            <person name="Jones S.J."/>
            <person name="Pretorius I.S."/>
            <person name="Schmidt S.A."/>
            <person name="Borneman A.R."/>
        </authorList>
    </citation>
    <scope>NUCLEOTIDE SEQUENCE [LARGE SCALE GENOMIC DNA]</scope>
    <source>
        <strain evidence="3">cv. Chardonnay</strain>
        <tissue evidence="2">Leaf</tissue>
    </source>
</reference>
<dbReference type="Proteomes" id="UP000288805">
    <property type="component" value="Unassembled WGS sequence"/>
</dbReference>
<evidence type="ECO:0000256" key="1">
    <source>
        <dbReference type="SAM" id="MobiDB-lite"/>
    </source>
</evidence>
<organism evidence="2 3">
    <name type="scientific">Vitis vinifera</name>
    <name type="common">Grape</name>
    <dbReference type="NCBI Taxonomy" id="29760"/>
    <lineage>
        <taxon>Eukaryota</taxon>
        <taxon>Viridiplantae</taxon>
        <taxon>Streptophyta</taxon>
        <taxon>Embryophyta</taxon>
        <taxon>Tracheophyta</taxon>
        <taxon>Spermatophyta</taxon>
        <taxon>Magnoliopsida</taxon>
        <taxon>eudicotyledons</taxon>
        <taxon>Gunneridae</taxon>
        <taxon>Pentapetalae</taxon>
        <taxon>rosids</taxon>
        <taxon>Vitales</taxon>
        <taxon>Vitaceae</taxon>
        <taxon>Viteae</taxon>
        <taxon>Vitis</taxon>
    </lineage>
</organism>
<feature type="region of interest" description="Disordered" evidence="1">
    <location>
        <begin position="56"/>
        <end position="90"/>
    </location>
</feature>
<gene>
    <name evidence="2" type="ORF">CK203_020191</name>
</gene>